<accession>A0A3M7RG03</accession>
<sequence length="75" mass="8532">MHFIENGKNASFFRNFKVSCLRAFAGDAVQVFDITPGLLDELDSNEAQPLDIYWADNSEHFVNEDIQRGKQIALN</sequence>
<reference evidence="1 2" key="1">
    <citation type="journal article" date="2018" name="Sci. Rep.">
        <title>Genomic signatures of local adaptation to the degree of environmental predictability in rotifers.</title>
        <authorList>
            <person name="Franch-Gras L."/>
            <person name="Hahn C."/>
            <person name="Garcia-Roger E.M."/>
            <person name="Carmona M.J."/>
            <person name="Serra M."/>
            <person name="Gomez A."/>
        </authorList>
    </citation>
    <scope>NUCLEOTIDE SEQUENCE [LARGE SCALE GENOMIC DNA]</scope>
    <source>
        <strain evidence="1">HYR1</strain>
    </source>
</reference>
<evidence type="ECO:0000313" key="2">
    <source>
        <dbReference type="Proteomes" id="UP000276133"/>
    </source>
</evidence>
<gene>
    <name evidence="1" type="ORF">BpHYR1_016026</name>
</gene>
<keyword evidence="2" id="KW-1185">Reference proteome</keyword>
<proteinExistence type="predicted"/>
<organism evidence="1 2">
    <name type="scientific">Brachionus plicatilis</name>
    <name type="common">Marine rotifer</name>
    <name type="synonym">Brachionus muelleri</name>
    <dbReference type="NCBI Taxonomy" id="10195"/>
    <lineage>
        <taxon>Eukaryota</taxon>
        <taxon>Metazoa</taxon>
        <taxon>Spiralia</taxon>
        <taxon>Gnathifera</taxon>
        <taxon>Rotifera</taxon>
        <taxon>Eurotatoria</taxon>
        <taxon>Monogononta</taxon>
        <taxon>Pseudotrocha</taxon>
        <taxon>Ploima</taxon>
        <taxon>Brachionidae</taxon>
        <taxon>Brachionus</taxon>
    </lineage>
</organism>
<evidence type="ECO:0000313" key="1">
    <source>
        <dbReference type="EMBL" id="RNA22450.1"/>
    </source>
</evidence>
<dbReference type="Proteomes" id="UP000276133">
    <property type="component" value="Unassembled WGS sequence"/>
</dbReference>
<name>A0A3M7RG03_BRAPC</name>
<dbReference type="AlphaFoldDB" id="A0A3M7RG03"/>
<dbReference type="EMBL" id="REGN01003450">
    <property type="protein sequence ID" value="RNA22450.1"/>
    <property type="molecule type" value="Genomic_DNA"/>
</dbReference>
<comment type="caution">
    <text evidence="1">The sequence shown here is derived from an EMBL/GenBank/DDBJ whole genome shotgun (WGS) entry which is preliminary data.</text>
</comment>
<protein>
    <submittedName>
        <fullName evidence="1">Uncharacterized protein</fullName>
    </submittedName>
</protein>